<dbReference type="InterPro" id="IPR005531">
    <property type="entry name" value="Asp23"/>
</dbReference>
<keyword evidence="3" id="KW-1185">Reference proteome</keyword>
<dbReference type="OrthoDB" id="399145at2"/>
<comment type="caution">
    <text evidence="2">The sequence shown here is derived from an EMBL/GenBank/DDBJ whole genome shotgun (WGS) entry which is preliminary data.</text>
</comment>
<accession>A0A4V2NI98</accession>
<dbReference type="EMBL" id="PSZO01000001">
    <property type="protein sequence ID" value="TCG12056.1"/>
    <property type="molecule type" value="Genomic_DNA"/>
</dbReference>
<comment type="similarity">
    <text evidence="1">Belongs to the asp23 family.</text>
</comment>
<reference evidence="2 3" key="1">
    <citation type="submission" date="2018-02" db="EMBL/GenBank/DDBJ databases">
        <title>Mycoplasma marinum and Mycoplasma todarodis sp. nov., moderately halophilic and psychrotolerant mycoplasmas isolated from cephalopods.</title>
        <authorList>
            <person name="Viver T."/>
        </authorList>
    </citation>
    <scope>NUCLEOTIDE SEQUENCE [LARGE SCALE GENOMIC DNA]</scope>
    <source>
        <strain evidence="2 3">PE</strain>
    </source>
</reference>
<organism evidence="2 3">
    <name type="scientific">Mycoplasma marinum</name>
    <dbReference type="NCBI Taxonomy" id="1937190"/>
    <lineage>
        <taxon>Bacteria</taxon>
        <taxon>Bacillati</taxon>
        <taxon>Mycoplasmatota</taxon>
        <taxon>Mollicutes</taxon>
        <taxon>Mycoplasmataceae</taxon>
        <taxon>Mycoplasma</taxon>
    </lineage>
</organism>
<dbReference type="Pfam" id="PF03780">
    <property type="entry name" value="Asp23"/>
    <property type="match status" value="1"/>
</dbReference>
<gene>
    <name evidence="2" type="ORF">C4B24_00425</name>
</gene>
<evidence type="ECO:0000313" key="2">
    <source>
        <dbReference type="EMBL" id="TCG12056.1"/>
    </source>
</evidence>
<dbReference type="RefSeq" id="WP_131598259.1">
    <property type="nucleotide sequence ID" value="NZ_CBDBYK010000003.1"/>
</dbReference>
<dbReference type="Proteomes" id="UP000294192">
    <property type="component" value="Unassembled WGS sequence"/>
</dbReference>
<sequence>MSETKIQVLKEGIINAISTVPGLVGLVNKESEALNPRVLSEKNYTKGIDVVQTTKGIDIKVFIIISLNVRAEIASRELLSAIQSYFKTIEEKILKVNIYIKGVK</sequence>
<evidence type="ECO:0008006" key="4">
    <source>
        <dbReference type="Google" id="ProtNLM"/>
    </source>
</evidence>
<name>A0A4V2NI98_9MOLU</name>
<dbReference type="AlphaFoldDB" id="A0A4V2NI98"/>
<proteinExistence type="inferred from homology"/>
<evidence type="ECO:0000256" key="1">
    <source>
        <dbReference type="ARBA" id="ARBA00005721"/>
    </source>
</evidence>
<protein>
    <recommendedName>
        <fullName evidence="4">Asp23/Gls24 family envelope stress response protein</fullName>
    </recommendedName>
</protein>
<evidence type="ECO:0000313" key="3">
    <source>
        <dbReference type="Proteomes" id="UP000294192"/>
    </source>
</evidence>